<evidence type="ECO:0000259" key="2">
    <source>
        <dbReference type="Pfam" id="PF13568"/>
    </source>
</evidence>
<dbReference type="Pfam" id="PF13568">
    <property type="entry name" value="OMP_b-brl_2"/>
    <property type="match status" value="1"/>
</dbReference>
<proteinExistence type="predicted"/>
<dbReference type="KEGG" id="civ:IMZ16_05880"/>
<protein>
    <submittedName>
        <fullName evidence="3">PorT family protein</fullName>
    </submittedName>
</protein>
<gene>
    <name evidence="3" type="ORF">IMZ16_05880</name>
</gene>
<feature type="signal peptide" evidence="1">
    <location>
        <begin position="1"/>
        <end position="18"/>
    </location>
</feature>
<organism evidence="3 4">
    <name type="scientific">Cruoricaptor ignavus</name>
    <dbReference type="NCBI Taxonomy" id="1118202"/>
    <lineage>
        <taxon>Bacteria</taxon>
        <taxon>Pseudomonadati</taxon>
        <taxon>Bacteroidota</taxon>
        <taxon>Flavobacteriia</taxon>
        <taxon>Flavobacteriales</taxon>
        <taxon>Weeksellaceae</taxon>
        <taxon>Cruoricaptor</taxon>
    </lineage>
</organism>
<dbReference type="AlphaFoldDB" id="A0A7M1T1Q9"/>
<evidence type="ECO:0000313" key="4">
    <source>
        <dbReference type="Proteomes" id="UP000593605"/>
    </source>
</evidence>
<evidence type="ECO:0000313" key="3">
    <source>
        <dbReference type="EMBL" id="QOR73074.1"/>
    </source>
</evidence>
<dbReference type="Proteomes" id="UP000593605">
    <property type="component" value="Chromosome"/>
</dbReference>
<dbReference type="InterPro" id="IPR025665">
    <property type="entry name" value="Beta-barrel_OMP_2"/>
</dbReference>
<dbReference type="EMBL" id="CP063145">
    <property type="protein sequence ID" value="QOR73074.1"/>
    <property type="molecule type" value="Genomic_DNA"/>
</dbReference>
<feature type="chain" id="PRO_5032538653" evidence="1">
    <location>
        <begin position="19"/>
        <end position="216"/>
    </location>
</feature>
<dbReference type="RefSeq" id="WP_193439263.1">
    <property type="nucleotide sequence ID" value="NZ_CP063145.1"/>
</dbReference>
<keyword evidence="1" id="KW-0732">Signal</keyword>
<name>A0A7M1T1Q9_9FLAO</name>
<sequence>MKDLISAIALACSGIASAQFVSFSAKTHLLVPVAKADWKQGYAAAKETISRKGENSTGFNIGLSSKINLPMSLYVMPEVYYTHFKNEITEAAYNEKIKASSNRLDIPVLVGYKIWGNLISTHTGPVLSYNFSPKSEDISDDSYQHFYEDSEKNLNVGWQFGFQSEIKKLVLSLKYETALSKEKRKFVEKVMDGGGYNNISYDYRPAFVMLGIGYKL</sequence>
<accession>A0A7M1T1Q9</accession>
<evidence type="ECO:0000256" key="1">
    <source>
        <dbReference type="SAM" id="SignalP"/>
    </source>
</evidence>
<reference evidence="3 4" key="1">
    <citation type="submission" date="2020-10" db="EMBL/GenBank/DDBJ databases">
        <title>Complete genome of Cruoricapor ignavus strain M1214 isolated from the blood culture of a febrile patient.</title>
        <authorList>
            <person name="Guglielmino C.J.D."/>
        </authorList>
    </citation>
    <scope>NUCLEOTIDE SEQUENCE [LARGE SCALE GENOMIC DNA]</scope>
    <source>
        <strain evidence="3 4">M1214</strain>
    </source>
</reference>
<feature type="domain" description="Outer membrane protein beta-barrel" evidence="2">
    <location>
        <begin position="53"/>
        <end position="182"/>
    </location>
</feature>